<dbReference type="Pfam" id="PF19681">
    <property type="entry name" value="DUF6183"/>
    <property type="match status" value="1"/>
</dbReference>
<protein>
    <submittedName>
        <fullName evidence="2">DUF6183 family protein</fullName>
    </submittedName>
</protein>
<dbReference type="RefSeq" id="WP_377429540.1">
    <property type="nucleotide sequence ID" value="NZ_JBHSPR010000042.1"/>
</dbReference>
<keyword evidence="3" id="KW-1185">Reference proteome</keyword>
<reference evidence="3" key="1">
    <citation type="journal article" date="2019" name="Int. J. Syst. Evol. Microbiol.">
        <title>The Global Catalogue of Microorganisms (GCM) 10K type strain sequencing project: providing services to taxonomists for standard genome sequencing and annotation.</title>
        <authorList>
            <consortium name="The Broad Institute Genomics Platform"/>
            <consortium name="The Broad Institute Genome Sequencing Center for Infectious Disease"/>
            <person name="Wu L."/>
            <person name="Ma J."/>
        </authorList>
    </citation>
    <scope>NUCLEOTIDE SEQUENCE [LARGE SCALE GENOMIC DNA]</scope>
    <source>
        <strain evidence="3">ZS-35-S2</strain>
    </source>
</reference>
<name>A0ABW1KJH7_9ACTN</name>
<gene>
    <name evidence="2" type="ORF">ACFP2T_35210</name>
</gene>
<dbReference type="EMBL" id="JBHSPR010000042">
    <property type="protein sequence ID" value="MFC6021406.1"/>
    <property type="molecule type" value="Genomic_DNA"/>
</dbReference>
<evidence type="ECO:0000313" key="2">
    <source>
        <dbReference type="EMBL" id="MFC6021406.1"/>
    </source>
</evidence>
<evidence type="ECO:0000256" key="1">
    <source>
        <dbReference type="SAM" id="MobiDB-lite"/>
    </source>
</evidence>
<accession>A0ABW1KJH7</accession>
<dbReference type="InterPro" id="IPR045756">
    <property type="entry name" value="DUF6183"/>
</dbReference>
<organism evidence="2 3">
    <name type="scientific">Plantactinospora solaniradicis</name>
    <dbReference type="NCBI Taxonomy" id="1723736"/>
    <lineage>
        <taxon>Bacteria</taxon>
        <taxon>Bacillati</taxon>
        <taxon>Actinomycetota</taxon>
        <taxon>Actinomycetes</taxon>
        <taxon>Micromonosporales</taxon>
        <taxon>Micromonosporaceae</taxon>
        <taxon>Plantactinospora</taxon>
    </lineage>
</organism>
<sequence length="367" mass="39874">MEIEKAIRLMGLADGFKDPHWNRAVKVTDNVVQRAEPEWLTELLAALLQVTAPTYPMCYGFEVALQRLAYAPGDADRTARVRIFAAEGQAWGRVRYEFAEVAAWLAIGQPAEHLLRVFDTADVTDELAACLLQEVALRYDATAAAGFAGRLRATGHPLGRLPLRRTAAEHQIVLRCHSDPPKPDWHPPGDGAAPAPGPDEIDATATEIHWSDAHRALSAHRSWVSDTGDTTETRLFLLGRPLSAGDFGASLLRALGPRSIGDAMTRTCRVTTADVLQTLFYAAAGGSAYGRRRYGAYGRRASWQSLAALVGVPDDDTSTIEAAAGRCDWLLYTSNWHLQVDPSMDAGIAVLRPDHRTVAILAATDSD</sequence>
<proteinExistence type="predicted"/>
<dbReference type="Proteomes" id="UP001596203">
    <property type="component" value="Unassembled WGS sequence"/>
</dbReference>
<comment type="caution">
    <text evidence="2">The sequence shown here is derived from an EMBL/GenBank/DDBJ whole genome shotgun (WGS) entry which is preliminary data.</text>
</comment>
<feature type="region of interest" description="Disordered" evidence="1">
    <location>
        <begin position="179"/>
        <end position="201"/>
    </location>
</feature>
<evidence type="ECO:0000313" key="3">
    <source>
        <dbReference type="Proteomes" id="UP001596203"/>
    </source>
</evidence>